<proteinExistence type="predicted"/>
<dbReference type="Pfam" id="PF00076">
    <property type="entry name" value="RRM_1"/>
    <property type="match status" value="1"/>
</dbReference>
<dbReference type="InterPro" id="IPR012677">
    <property type="entry name" value="Nucleotide-bd_a/b_plait_sf"/>
</dbReference>
<dbReference type="SUPFAM" id="SSF54928">
    <property type="entry name" value="RNA-binding domain, RBD"/>
    <property type="match status" value="1"/>
</dbReference>
<dbReference type="InterPro" id="IPR050825">
    <property type="entry name" value="RBM42_RBP45_47-like"/>
</dbReference>
<protein>
    <submittedName>
        <fullName evidence="4">Rna-binding protein</fullName>
    </submittedName>
</protein>
<keyword evidence="5" id="KW-1185">Reference proteome</keyword>
<organism evidence="4 5">
    <name type="scientific">Thalictrum thalictroides</name>
    <name type="common">Rue-anemone</name>
    <name type="synonym">Anemone thalictroides</name>
    <dbReference type="NCBI Taxonomy" id="46969"/>
    <lineage>
        <taxon>Eukaryota</taxon>
        <taxon>Viridiplantae</taxon>
        <taxon>Streptophyta</taxon>
        <taxon>Embryophyta</taxon>
        <taxon>Tracheophyta</taxon>
        <taxon>Spermatophyta</taxon>
        <taxon>Magnoliopsida</taxon>
        <taxon>Ranunculales</taxon>
        <taxon>Ranunculaceae</taxon>
        <taxon>Thalictroideae</taxon>
        <taxon>Thalictrum</taxon>
    </lineage>
</organism>
<dbReference type="PROSITE" id="PS50102">
    <property type="entry name" value="RRM"/>
    <property type="match status" value="1"/>
</dbReference>
<dbReference type="PANTHER" id="PTHR47640">
    <property type="entry name" value="TRNA SELENOCYSTEINE 1-ASSOCIATED PROTEIN 1-RELATED-RELATED"/>
    <property type="match status" value="1"/>
</dbReference>
<dbReference type="OrthoDB" id="1749473at2759"/>
<reference evidence="4 5" key="1">
    <citation type="submission" date="2020-06" db="EMBL/GenBank/DDBJ databases">
        <title>Transcriptomic and genomic resources for Thalictrum thalictroides and T. hernandezii: Facilitating candidate gene discovery in an emerging model plant lineage.</title>
        <authorList>
            <person name="Arias T."/>
            <person name="Riano-Pachon D.M."/>
            <person name="Di Stilio V.S."/>
        </authorList>
    </citation>
    <scope>NUCLEOTIDE SEQUENCE [LARGE SCALE GENOMIC DNA]</scope>
    <source>
        <strain evidence="5">cv. WT478/WT964</strain>
        <tissue evidence="4">Leaves</tissue>
    </source>
</reference>
<dbReference type="PANTHER" id="PTHR47640:SF11">
    <property type="entry name" value="RNA-BINDING PROTEIN 42"/>
    <property type="match status" value="1"/>
</dbReference>
<dbReference type="Gene3D" id="3.30.70.330">
    <property type="match status" value="1"/>
</dbReference>
<evidence type="ECO:0000256" key="1">
    <source>
        <dbReference type="ARBA" id="ARBA00022884"/>
    </source>
</evidence>
<evidence type="ECO:0000256" key="2">
    <source>
        <dbReference type="PROSITE-ProRule" id="PRU00176"/>
    </source>
</evidence>
<dbReference type="Proteomes" id="UP000554482">
    <property type="component" value="Unassembled WGS sequence"/>
</dbReference>
<accession>A0A7J6W650</accession>
<comment type="caution">
    <text evidence="4">The sequence shown here is derived from an EMBL/GenBank/DDBJ whole genome shotgun (WGS) entry which is preliminary data.</text>
</comment>
<evidence type="ECO:0000259" key="3">
    <source>
        <dbReference type="PROSITE" id="PS50102"/>
    </source>
</evidence>
<dbReference type="SMART" id="SM00360">
    <property type="entry name" value="RRM"/>
    <property type="match status" value="1"/>
</dbReference>
<keyword evidence="1 2" id="KW-0694">RNA-binding</keyword>
<feature type="domain" description="RRM" evidence="3">
    <location>
        <begin position="1"/>
        <end position="74"/>
    </location>
</feature>
<dbReference type="InterPro" id="IPR000504">
    <property type="entry name" value="RRM_dom"/>
</dbReference>
<sequence length="115" mass="12985">MTYTTYTMNVQLCTIKNALGNPETAEVVTDKRTGKSKGYGFVSFSNASDCAAALKEMNGKYVGTRPVKLRKSTWKERIDHEASERQKIHSRKKQGQFKKGVLHKLREIRSYAAAL</sequence>
<dbReference type="InterPro" id="IPR035979">
    <property type="entry name" value="RBD_domain_sf"/>
</dbReference>
<dbReference type="AlphaFoldDB" id="A0A7J6W650"/>
<name>A0A7J6W650_THATH</name>
<dbReference type="EMBL" id="JABWDY010021232">
    <property type="protein sequence ID" value="KAF5192513.1"/>
    <property type="molecule type" value="Genomic_DNA"/>
</dbReference>
<gene>
    <name evidence="4" type="ORF">FRX31_017899</name>
</gene>
<evidence type="ECO:0000313" key="5">
    <source>
        <dbReference type="Proteomes" id="UP000554482"/>
    </source>
</evidence>
<dbReference type="GO" id="GO:0003729">
    <property type="term" value="F:mRNA binding"/>
    <property type="evidence" value="ECO:0007669"/>
    <property type="project" value="InterPro"/>
</dbReference>
<evidence type="ECO:0000313" key="4">
    <source>
        <dbReference type="EMBL" id="KAF5192513.1"/>
    </source>
</evidence>